<gene>
    <name evidence="2" type="ORF">F0237_18280</name>
</gene>
<keyword evidence="1" id="KW-0732">Signal</keyword>
<evidence type="ECO:0008006" key="4">
    <source>
        <dbReference type="Google" id="ProtNLM"/>
    </source>
</evidence>
<evidence type="ECO:0000313" key="3">
    <source>
        <dbReference type="Proteomes" id="UP000572722"/>
    </source>
</evidence>
<proteinExistence type="predicted"/>
<dbReference type="RefSeq" id="WP_171324308.1">
    <property type="nucleotide sequence ID" value="NZ_VTXO01000009.1"/>
</dbReference>
<evidence type="ECO:0000313" key="2">
    <source>
        <dbReference type="EMBL" id="NOI82621.1"/>
    </source>
</evidence>
<organism evidence="2 3">
    <name type="scientific">Vibrio tubiashii</name>
    <dbReference type="NCBI Taxonomy" id="29498"/>
    <lineage>
        <taxon>Bacteria</taxon>
        <taxon>Pseudomonadati</taxon>
        <taxon>Pseudomonadota</taxon>
        <taxon>Gammaproteobacteria</taxon>
        <taxon>Vibrionales</taxon>
        <taxon>Vibrionaceae</taxon>
        <taxon>Vibrio</taxon>
        <taxon>Vibrio oreintalis group</taxon>
    </lineage>
</organism>
<dbReference type="EMBL" id="VTXO01000009">
    <property type="protein sequence ID" value="NOI82621.1"/>
    <property type="molecule type" value="Genomic_DNA"/>
</dbReference>
<dbReference type="Proteomes" id="UP000572722">
    <property type="component" value="Unassembled WGS sequence"/>
</dbReference>
<evidence type="ECO:0000256" key="1">
    <source>
        <dbReference type="SAM" id="SignalP"/>
    </source>
</evidence>
<sequence>MRRCSSLLCALFISTGVHADAFQQAMIDYGNKLEECRAIAKSNTADFPVTDWFAALDVQSKKNVVIYLSLDNRARCSSKEKASLIKAAETAPEPAKEPLRFLLEEKPYREYIKDLDQDEVLRIQREFSKPFDSFKIGGRLDLLE</sequence>
<reference evidence="2 3" key="1">
    <citation type="submission" date="2019-08" db="EMBL/GenBank/DDBJ databases">
        <title>Draft genome sequencing and comparative genomics of hatchery-associated Vibrios.</title>
        <authorList>
            <person name="Kehlet-Delgado H."/>
            <person name="Mueller R.S."/>
        </authorList>
    </citation>
    <scope>NUCLEOTIDE SEQUENCE [LARGE SCALE GENOMIC DNA]</scope>
    <source>
        <strain evidence="2 3">01-65-5-1</strain>
    </source>
</reference>
<protein>
    <recommendedName>
        <fullName evidence="4">Lipoprotein</fullName>
    </recommendedName>
</protein>
<feature type="signal peptide" evidence="1">
    <location>
        <begin position="1"/>
        <end position="19"/>
    </location>
</feature>
<feature type="chain" id="PRO_5042080621" description="Lipoprotein" evidence="1">
    <location>
        <begin position="20"/>
        <end position="144"/>
    </location>
</feature>
<name>A0AAE5GT20_9VIBR</name>
<dbReference type="AlphaFoldDB" id="A0AAE5GT20"/>
<accession>A0AAE5GT20</accession>
<comment type="caution">
    <text evidence="2">The sequence shown here is derived from an EMBL/GenBank/DDBJ whole genome shotgun (WGS) entry which is preliminary data.</text>
</comment>